<dbReference type="Gene3D" id="3.40.50.720">
    <property type="entry name" value="NAD(P)-binding Rossmann-like Domain"/>
    <property type="match status" value="1"/>
</dbReference>
<keyword evidence="4" id="KW-1185">Reference proteome</keyword>
<dbReference type="InterPro" id="IPR002347">
    <property type="entry name" value="SDR_fam"/>
</dbReference>
<dbReference type="OrthoDB" id="191139at2759"/>
<dbReference type="InterPro" id="IPR036291">
    <property type="entry name" value="NAD(P)-bd_dom_sf"/>
</dbReference>
<evidence type="ECO:0000256" key="2">
    <source>
        <dbReference type="ARBA" id="ARBA00023002"/>
    </source>
</evidence>
<dbReference type="EMBL" id="JAPEVA010000078">
    <property type="protein sequence ID" value="KAJ4401118.1"/>
    <property type="molecule type" value="Genomic_DNA"/>
</dbReference>
<sequence length="335" mass="36007">MPSPLPYNRQTALASTVAADNAANIKGKVVLTTGVTQGGLGATFVEAIAQYKPRLLILAGRSPQKVSATEQKIKSSPESADVATRFLSLDLSSQASVRAAADTVLGWADVEHIDVLVNSAGIMAGPFKTTQEGIENQFGSNHVGHFLLTNLLLPKILSAPQPRVVSVASDGHRFGGVRFDDVNFQDGKVYEQWEAYGQSKTANILFARSLAEKAGSKGLKAYSLHPGVAFNTSLAPQGLTDDDLASLNAQWLMARVVDAKDKEIGWNRELDIKNLDECSATHVVAAFDPRLDDYNGIYLENGNLSDDLQPTATHPADAEKLWKLSEMLVGQEFAS</sequence>
<dbReference type="GO" id="GO:0016491">
    <property type="term" value="F:oxidoreductase activity"/>
    <property type="evidence" value="ECO:0007669"/>
    <property type="project" value="UniProtKB-KW"/>
</dbReference>
<evidence type="ECO:0000313" key="4">
    <source>
        <dbReference type="Proteomes" id="UP001140510"/>
    </source>
</evidence>
<dbReference type="AlphaFoldDB" id="A0A9W8Z9W6"/>
<organism evidence="3 4">
    <name type="scientific">Didymella pomorum</name>
    <dbReference type="NCBI Taxonomy" id="749634"/>
    <lineage>
        <taxon>Eukaryota</taxon>
        <taxon>Fungi</taxon>
        <taxon>Dikarya</taxon>
        <taxon>Ascomycota</taxon>
        <taxon>Pezizomycotina</taxon>
        <taxon>Dothideomycetes</taxon>
        <taxon>Pleosporomycetidae</taxon>
        <taxon>Pleosporales</taxon>
        <taxon>Pleosporineae</taxon>
        <taxon>Didymellaceae</taxon>
        <taxon>Didymella</taxon>
    </lineage>
</organism>
<dbReference type="SUPFAM" id="SSF51735">
    <property type="entry name" value="NAD(P)-binding Rossmann-fold domains"/>
    <property type="match status" value="1"/>
</dbReference>
<protein>
    <recommendedName>
        <fullName evidence="5">Oxidoreductase</fullName>
    </recommendedName>
</protein>
<dbReference type="Pfam" id="PF00106">
    <property type="entry name" value="adh_short"/>
    <property type="match status" value="1"/>
</dbReference>
<dbReference type="Proteomes" id="UP001140510">
    <property type="component" value="Unassembled WGS sequence"/>
</dbReference>
<comment type="similarity">
    <text evidence="1">Belongs to the short-chain dehydrogenases/reductases (SDR) family.</text>
</comment>
<dbReference type="PANTHER" id="PTHR24320:SF283">
    <property type="entry name" value="RETINOL DEHYDROGENASE 11"/>
    <property type="match status" value="1"/>
</dbReference>
<reference evidence="3" key="1">
    <citation type="submission" date="2022-10" db="EMBL/GenBank/DDBJ databases">
        <title>Tapping the CABI collections for fungal endophytes: first genome assemblies for Collariella, Neodidymelliopsis, Ascochyta clinopodiicola, Didymella pomorum, Didymosphaeria variabile, Neocosmospora piperis and Neocucurbitaria cava.</title>
        <authorList>
            <person name="Hill R."/>
        </authorList>
    </citation>
    <scope>NUCLEOTIDE SEQUENCE</scope>
    <source>
        <strain evidence="3">IMI 355091</strain>
    </source>
</reference>
<keyword evidence="2" id="KW-0560">Oxidoreductase</keyword>
<comment type="caution">
    <text evidence="3">The sequence shown here is derived from an EMBL/GenBank/DDBJ whole genome shotgun (WGS) entry which is preliminary data.</text>
</comment>
<accession>A0A9W8Z9W6</accession>
<dbReference type="PANTHER" id="PTHR24320">
    <property type="entry name" value="RETINOL DEHYDROGENASE"/>
    <property type="match status" value="1"/>
</dbReference>
<gene>
    <name evidence="3" type="ORF">N0V91_008140</name>
</gene>
<name>A0A9W8Z9W6_9PLEO</name>
<evidence type="ECO:0008006" key="5">
    <source>
        <dbReference type="Google" id="ProtNLM"/>
    </source>
</evidence>
<evidence type="ECO:0000313" key="3">
    <source>
        <dbReference type="EMBL" id="KAJ4401118.1"/>
    </source>
</evidence>
<proteinExistence type="inferred from homology"/>
<evidence type="ECO:0000256" key="1">
    <source>
        <dbReference type="ARBA" id="ARBA00006484"/>
    </source>
</evidence>